<proteinExistence type="predicted"/>
<sequence>MGKINACLSSDVKTASDAAIVIATTAGKLCGAQLIVKSTADPTLIIYDNASARSGTVLYKRKVDSSVEGLGKTDAFIPVIFKSGCTISYTGTDGADEAIVFYVTEGL</sequence>
<name>A0A0F9RA26_9ZZZZ</name>
<accession>A0A0F9RA26</accession>
<dbReference type="EMBL" id="LAZR01001051">
    <property type="protein sequence ID" value="KKN51699.1"/>
    <property type="molecule type" value="Genomic_DNA"/>
</dbReference>
<dbReference type="AlphaFoldDB" id="A0A0F9RA26"/>
<reference evidence="1" key="1">
    <citation type="journal article" date="2015" name="Nature">
        <title>Complex archaea that bridge the gap between prokaryotes and eukaryotes.</title>
        <authorList>
            <person name="Spang A."/>
            <person name="Saw J.H."/>
            <person name="Jorgensen S.L."/>
            <person name="Zaremba-Niedzwiedzka K."/>
            <person name="Martijn J."/>
            <person name="Lind A.E."/>
            <person name="van Eijk R."/>
            <person name="Schleper C."/>
            <person name="Guy L."/>
            <person name="Ettema T.J."/>
        </authorList>
    </citation>
    <scope>NUCLEOTIDE SEQUENCE</scope>
</reference>
<protein>
    <submittedName>
        <fullName evidence="1">Uncharacterized protein</fullName>
    </submittedName>
</protein>
<gene>
    <name evidence="1" type="ORF">LCGC14_0619860</name>
</gene>
<organism evidence="1">
    <name type="scientific">marine sediment metagenome</name>
    <dbReference type="NCBI Taxonomy" id="412755"/>
    <lineage>
        <taxon>unclassified sequences</taxon>
        <taxon>metagenomes</taxon>
        <taxon>ecological metagenomes</taxon>
    </lineage>
</organism>
<evidence type="ECO:0000313" key="1">
    <source>
        <dbReference type="EMBL" id="KKN51699.1"/>
    </source>
</evidence>
<comment type="caution">
    <text evidence="1">The sequence shown here is derived from an EMBL/GenBank/DDBJ whole genome shotgun (WGS) entry which is preliminary data.</text>
</comment>